<dbReference type="InParanoid" id="A0A409WW73"/>
<protein>
    <submittedName>
        <fullName evidence="2">Uncharacterized protein</fullName>
    </submittedName>
</protein>
<sequence length="126" mass="14038">MDVDSPSVDTSQDGELDQEGDESEQWRKSRGMGMGMDVARRKGVRDRDRDREGVGASARGTNVNVFETREELLEKDNLKWPAGEGWKPLLVRRWVGVGEDEEEGGGKIGASNITPNIIPNVNKHYL</sequence>
<proteinExistence type="predicted"/>
<feature type="region of interest" description="Disordered" evidence="1">
    <location>
        <begin position="1"/>
        <end position="56"/>
    </location>
</feature>
<evidence type="ECO:0000313" key="2">
    <source>
        <dbReference type="EMBL" id="PPQ82758.1"/>
    </source>
</evidence>
<gene>
    <name evidence="2" type="ORF">CVT25_009229</name>
</gene>
<dbReference type="Proteomes" id="UP000283269">
    <property type="component" value="Unassembled WGS sequence"/>
</dbReference>
<dbReference type="AlphaFoldDB" id="A0A409WW73"/>
<name>A0A409WW73_PSICY</name>
<evidence type="ECO:0000313" key="3">
    <source>
        <dbReference type="Proteomes" id="UP000283269"/>
    </source>
</evidence>
<dbReference type="EMBL" id="NHYD01003097">
    <property type="protein sequence ID" value="PPQ82758.1"/>
    <property type="molecule type" value="Genomic_DNA"/>
</dbReference>
<organism evidence="2 3">
    <name type="scientific">Psilocybe cyanescens</name>
    <dbReference type="NCBI Taxonomy" id="93625"/>
    <lineage>
        <taxon>Eukaryota</taxon>
        <taxon>Fungi</taxon>
        <taxon>Dikarya</taxon>
        <taxon>Basidiomycota</taxon>
        <taxon>Agaricomycotina</taxon>
        <taxon>Agaricomycetes</taxon>
        <taxon>Agaricomycetidae</taxon>
        <taxon>Agaricales</taxon>
        <taxon>Agaricineae</taxon>
        <taxon>Strophariaceae</taxon>
        <taxon>Psilocybe</taxon>
    </lineage>
</organism>
<evidence type="ECO:0000256" key="1">
    <source>
        <dbReference type="SAM" id="MobiDB-lite"/>
    </source>
</evidence>
<keyword evidence="3" id="KW-1185">Reference proteome</keyword>
<comment type="caution">
    <text evidence="2">The sequence shown here is derived from an EMBL/GenBank/DDBJ whole genome shotgun (WGS) entry which is preliminary data.</text>
</comment>
<dbReference type="OrthoDB" id="2553626at2759"/>
<accession>A0A409WW73</accession>
<feature type="compositionally biased region" description="Acidic residues" evidence="1">
    <location>
        <begin position="12"/>
        <end position="23"/>
    </location>
</feature>
<reference evidence="2 3" key="1">
    <citation type="journal article" date="2018" name="Evol. Lett.">
        <title>Horizontal gene cluster transfer increased hallucinogenic mushroom diversity.</title>
        <authorList>
            <person name="Reynolds H.T."/>
            <person name="Vijayakumar V."/>
            <person name="Gluck-Thaler E."/>
            <person name="Korotkin H.B."/>
            <person name="Matheny P.B."/>
            <person name="Slot J.C."/>
        </authorList>
    </citation>
    <scope>NUCLEOTIDE SEQUENCE [LARGE SCALE GENOMIC DNA]</scope>
    <source>
        <strain evidence="2 3">2631</strain>
    </source>
</reference>